<proteinExistence type="predicted"/>
<dbReference type="EMBL" id="JBHUPC010000010">
    <property type="protein sequence ID" value="MFD2890852.1"/>
    <property type="molecule type" value="Genomic_DNA"/>
</dbReference>
<name>A0ABW5YIZ5_9FLAO</name>
<evidence type="ECO:0000313" key="2">
    <source>
        <dbReference type="Proteomes" id="UP001597534"/>
    </source>
</evidence>
<dbReference type="RefSeq" id="WP_379810364.1">
    <property type="nucleotide sequence ID" value="NZ_JBHUPC010000010.1"/>
</dbReference>
<evidence type="ECO:0000313" key="1">
    <source>
        <dbReference type="EMBL" id="MFD2890852.1"/>
    </source>
</evidence>
<sequence>MTANTAYEVFLALSEKERADFLHRIQEHFPTEPKKIRKPKNDINFNQDDAIQYLLKNVFNVN</sequence>
<dbReference type="Proteomes" id="UP001597534">
    <property type="component" value="Unassembled WGS sequence"/>
</dbReference>
<accession>A0ABW5YIZ5</accession>
<keyword evidence="2" id="KW-1185">Reference proteome</keyword>
<comment type="caution">
    <text evidence="1">The sequence shown here is derived from an EMBL/GenBank/DDBJ whole genome shotgun (WGS) entry which is preliminary data.</text>
</comment>
<protein>
    <submittedName>
        <fullName evidence="1">Uncharacterized protein</fullName>
    </submittedName>
</protein>
<gene>
    <name evidence="1" type="ORF">ACFS5J_02365</name>
</gene>
<organism evidence="1 2">
    <name type="scientific">Flavobacterium chuncheonense</name>
    <dbReference type="NCBI Taxonomy" id="2026653"/>
    <lineage>
        <taxon>Bacteria</taxon>
        <taxon>Pseudomonadati</taxon>
        <taxon>Bacteroidota</taxon>
        <taxon>Flavobacteriia</taxon>
        <taxon>Flavobacteriales</taxon>
        <taxon>Flavobacteriaceae</taxon>
        <taxon>Flavobacterium</taxon>
    </lineage>
</organism>
<reference evidence="2" key="1">
    <citation type="journal article" date="2019" name="Int. J. Syst. Evol. Microbiol.">
        <title>The Global Catalogue of Microorganisms (GCM) 10K type strain sequencing project: providing services to taxonomists for standard genome sequencing and annotation.</title>
        <authorList>
            <consortium name="The Broad Institute Genomics Platform"/>
            <consortium name="The Broad Institute Genome Sequencing Center for Infectious Disease"/>
            <person name="Wu L."/>
            <person name="Ma J."/>
        </authorList>
    </citation>
    <scope>NUCLEOTIDE SEQUENCE [LARGE SCALE GENOMIC DNA]</scope>
    <source>
        <strain evidence="2">KCTC 22671</strain>
    </source>
</reference>